<evidence type="ECO:0000256" key="3">
    <source>
        <dbReference type="ARBA" id="ARBA00022801"/>
    </source>
</evidence>
<proteinExistence type="inferred from homology"/>
<dbReference type="Proteomes" id="UP000250235">
    <property type="component" value="Unassembled WGS sequence"/>
</dbReference>
<dbReference type="InterPro" id="IPR003653">
    <property type="entry name" value="Peptidase_C48_C"/>
</dbReference>
<evidence type="ECO:0000313" key="6">
    <source>
        <dbReference type="Proteomes" id="UP000250235"/>
    </source>
</evidence>
<dbReference type="Pfam" id="PF02902">
    <property type="entry name" value="Peptidase_C48"/>
    <property type="match status" value="1"/>
</dbReference>
<dbReference type="PROSITE" id="PS50600">
    <property type="entry name" value="ULP_PROTEASE"/>
    <property type="match status" value="1"/>
</dbReference>
<gene>
    <name evidence="5" type="ORF">F511_33546</name>
</gene>
<accession>A0A2Z7D3G4</accession>
<protein>
    <recommendedName>
        <fullName evidence="4">Ubiquitin-like protease family profile domain-containing protein</fullName>
    </recommendedName>
</protein>
<keyword evidence="2" id="KW-0645">Protease</keyword>
<evidence type="ECO:0000259" key="4">
    <source>
        <dbReference type="PROSITE" id="PS50600"/>
    </source>
</evidence>
<evidence type="ECO:0000256" key="2">
    <source>
        <dbReference type="ARBA" id="ARBA00022670"/>
    </source>
</evidence>
<dbReference type="AlphaFoldDB" id="A0A2Z7D3G4"/>
<dbReference type="InterPro" id="IPR038765">
    <property type="entry name" value="Papain-like_cys_pep_sf"/>
</dbReference>
<dbReference type="Gene3D" id="3.40.395.10">
    <property type="entry name" value="Adenoviral Proteinase, Chain A"/>
    <property type="match status" value="1"/>
</dbReference>
<evidence type="ECO:0000313" key="5">
    <source>
        <dbReference type="EMBL" id="KZV52859.1"/>
    </source>
</evidence>
<dbReference type="EMBL" id="KQ990611">
    <property type="protein sequence ID" value="KZV52859.1"/>
    <property type="molecule type" value="Genomic_DNA"/>
</dbReference>
<dbReference type="GO" id="GO:0006508">
    <property type="term" value="P:proteolysis"/>
    <property type="evidence" value="ECO:0007669"/>
    <property type="project" value="UniProtKB-KW"/>
</dbReference>
<keyword evidence="6" id="KW-1185">Reference proteome</keyword>
<evidence type="ECO:0000256" key="1">
    <source>
        <dbReference type="ARBA" id="ARBA00005234"/>
    </source>
</evidence>
<name>A0A2Z7D3G4_9LAMI</name>
<comment type="similarity">
    <text evidence="1">Belongs to the peptidase C48 family.</text>
</comment>
<organism evidence="5 6">
    <name type="scientific">Dorcoceras hygrometricum</name>
    <dbReference type="NCBI Taxonomy" id="472368"/>
    <lineage>
        <taxon>Eukaryota</taxon>
        <taxon>Viridiplantae</taxon>
        <taxon>Streptophyta</taxon>
        <taxon>Embryophyta</taxon>
        <taxon>Tracheophyta</taxon>
        <taxon>Spermatophyta</taxon>
        <taxon>Magnoliopsida</taxon>
        <taxon>eudicotyledons</taxon>
        <taxon>Gunneridae</taxon>
        <taxon>Pentapetalae</taxon>
        <taxon>asterids</taxon>
        <taxon>lamiids</taxon>
        <taxon>Lamiales</taxon>
        <taxon>Gesneriaceae</taxon>
        <taxon>Didymocarpoideae</taxon>
        <taxon>Trichosporeae</taxon>
        <taxon>Loxocarpinae</taxon>
        <taxon>Dorcoceras</taxon>
    </lineage>
</organism>
<sequence length="128" mass="15414">MELNEEIFRRCRYVIFHLNHRWHWYLLVFNREEGIFKLWNSKHDAFAVGTSKVYIRFLAGFLRHLSRFNLASQDLVRERCRQQGPTLNCGVYLCMWLHCLAYDTPEIWKCQQKVDVNAYRVCIAATIL</sequence>
<keyword evidence="3" id="KW-0378">Hydrolase</keyword>
<reference evidence="5 6" key="1">
    <citation type="journal article" date="2015" name="Proc. Natl. Acad. Sci. U.S.A.">
        <title>The resurrection genome of Boea hygrometrica: A blueprint for survival of dehydration.</title>
        <authorList>
            <person name="Xiao L."/>
            <person name="Yang G."/>
            <person name="Zhang L."/>
            <person name="Yang X."/>
            <person name="Zhao S."/>
            <person name="Ji Z."/>
            <person name="Zhou Q."/>
            <person name="Hu M."/>
            <person name="Wang Y."/>
            <person name="Chen M."/>
            <person name="Xu Y."/>
            <person name="Jin H."/>
            <person name="Xiao X."/>
            <person name="Hu G."/>
            <person name="Bao F."/>
            <person name="Hu Y."/>
            <person name="Wan P."/>
            <person name="Li L."/>
            <person name="Deng X."/>
            <person name="Kuang T."/>
            <person name="Xiang C."/>
            <person name="Zhu J.K."/>
            <person name="Oliver M.J."/>
            <person name="He Y."/>
        </authorList>
    </citation>
    <scope>NUCLEOTIDE SEQUENCE [LARGE SCALE GENOMIC DNA]</scope>
    <source>
        <strain evidence="6">cv. XS01</strain>
    </source>
</reference>
<dbReference type="GO" id="GO:0008234">
    <property type="term" value="F:cysteine-type peptidase activity"/>
    <property type="evidence" value="ECO:0007669"/>
    <property type="project" value="InterPro"/>
</dbReference>
<dbReference type="SUPFAM" id="SSF54001">
    <property type="entry name" value="Cysteine proteinases"/>
    <property type="match status" value="1"/>
</dbReference>
<feature type="domain" description="Ubiquitin-like protease family profile" evidence="4">
    <location>
        <begin position="1"/>
        <end position="100"/>
    </location>
</feature>